<evidence type="ECO:0000313" key="4">
    <source>
        <dbReference type="Proteomes" id="UP000298213"/>
    </source>
</evidence>
<sequence length="274" mass="27921">MCDLGDISLRSSTGQFLPGQSGNPAGRPRGARNKASVLGDLIDAEVKETIVIKVVARALAGEWPALRACFTRLVPRPREAPVAIDLPPVASALDVAEAGTALIAAVAAGEVTPREAQQVMRLLTAQLRLLAAADQARDAVTEGPRPAADAPKAATSCVSPVPSDVEEPVAGDGGTDRAARREAPGTAQAARERADPDGANAAPAAAAAAPLASHACISPVSVSHGRFAVPRHVSPLELRADCGEYAATGAAALRPEVARRFRAKLPDAGTARAA</sequence>
<evidence type="ECO:0000313" key="3">
    <source>
        <dbReference type="EMBL" id="TFI56293.1"/>
    </source>
</evidence>
<dbReference type="Proteomes" id="UP000298213">
    <property type="component" value="Unassembled WGS sequence"/>
</dbReference>
<comment type="caution">
    <text evidence="3">The sequence shown here is derived from an EMBL/GenBank/DDBJ whole genome shotgun (WGS) entry which is preliminary data.</text>
</comment>
<dbReference type="InterPro" id="IPR043736">
    <property type="entry name" value="DUF5681"/>
</dbReference>
<feature type="region of interest" description="Disordered" evidence="1">
    <location>
        <begin position="140"/>
        <end position="202"/>
    </location>
</feature>
<keyword evidence="4" id="KW-1185">Reference proteome</keyword>
<feature type="region of interest" description="Disordered" evidence="1">
    <location>
        <begin position="12"/>
        <end position="31"/>
    </location>
</feature>
<dbReference type="Pfam" id="PF18932">
    <property type="entry name" value="DUF5681"/>
    <property type="match status" value="1"/>
</dbReference>
<name>A0A4Y8ZJW6_9SPHN</name>
<organism evidence="3 4">
    <name type="scientific">Sphingomonas parva</name>
    <dbReference type="NCBI Taxonomy" id="2555898"/>
    <lineage>
        <taxon>Bacteria</taxon>
        <taxon>Pseudomonadati</taxon>
        <taxon>Pseudomonadota</taxon>
        <taxon>Alphaproteobacteria</taxon>
        <taxon>Sphingomonadales</taxon>
        <taxon>Sphingomonadaceae</taxon>
        <taxon>Sphingomonas</taxon>
    </lineage>
</organism>
<feature type="compositionally biased region" description="Polar residues" evidence="1">
    <location>
        <begin position="12"/>
        <end position="23"/>
    </location>
</feature>
<accession>A0A4Y8ZJW6</accession>
<dbReference type="EMBL" id="SPDV01000110">
    <property type="protein sequence ID" value="TFI56293.1"/>
    <property type="molecule type" value="Genomic_DNA"/>
</dbReference>
<gene>
    <name evidence="3" type="ORF">E2493_20920</name>
</gene>
<feature type="compositionally biased region" description="Basic and acidic residues" evidence="1">
    <location>
        <begin position="174"/>
        <end position="183"/>
    </location>
</feature>
<feature type="domain" description="DUF5681" evidence="2">
    <location>
        <begin position="13"/>
        <end position="76"/>
    </location>
</feature>
<evidence type="ECO:0000256" key="1">
    <source>
        <dbReference type="SAM" id="MobiDB-lite"/>
    </source>
</evidence>
<protein>
    <recommendedName>
        <fullName evidence="2">DUF5681 domain-containing protein</fullName>
    </recommendedName>
</protein>
<evidence type="ECO:0000259" key="2">
    <source>
        <dbReference type="Pfam" id="PF18932"/>
    </source>
</evidence>
<dbReference type="AlphaFoldDB" id="A0A4Y8ZJW6"/>
<reference evidence="3 4" key="1">
    <citation type="submission" date="2019-03" db="EMBL/GenBank/DDBJ databases">
        <title>Genome sequence of Sphingomonas sp. 17J27-24.</title>
        <authorList>
            <person name="Kim M."/>
            <person name="Maeng S."/>
            <person name="Sathiyaraj S."/>
        </authorList>
    </citation>
    <scope>NUCLEOTIDE SEQUENCE [LARGE SCALE GENOMIC DNA]</scope>
    <source>
        <strain evidence="3 4">17J27-24</strain>
    </source>
</reference>
<proteinExistence type="predicted"/>